<dbReference type="AlphaFoldDB" id="A0A6J4S1Z1"/>
<keyword evidence="5 8" id="KW-1133">Transmembrane helix</keyword>
<evidence type="ECO:0000256" key="5">
    <source>
        <dbReference type="ARBA" id="ARBA00022989"/>
    </source>
</evidence>
<keyword evidence="6 8" id="KW-0472">Membrane</keyword>
<feature type="transmembrane region" description="Helical" evidence="8">
    <location>
        <begin position="74"/>
        <end position="93"/>
    </location>
</feature>
<keyword evidence="4 8" id="KW-0812">Transmembrane</keyword>
<evidence type="ECO:0000256" key="7">
    <source>
        <dbReference type="SAM" id="MobiDB-lite"/>
    </source>
</evidence>
<organism evidence="9">
    <name type="scientific">uncultured Solirubrobacteraceae bacterium</name>
    <dbReference type="NCBI Taxonomy" id="1162706"/>
    <lineage>
        <taxon>Bacteria</taxon>
        <taxon>Bacillati</taxon>
        <taxon>Actinomycetota</taxon>
        <taxon>Thermoleophilia</taxon>
        <taxon>Solirubrobacterales</taxon>
        <taxon>Solirubrobacteraceae</taxon>
        <taxon>environmental samples</taxon>
    </lineage>
</organism>
<feature type="transmembrane region" description="Helical" evidence="8">
    <location>
        <begin position="100"/>
        <end position="118"/>
    </location>
</feature>
<evidence type="ECO:0008006" key="10">
    <source>
        <dbReference type="Google" id="ProtNLM"/>
    </source>
</evidence>
<gene>
    <name evidence="9" type="ORF">AVDCRST_MAG65-1826</name>
</gene>
<proteinExistence type="inferred from homology"/>
<comment type="similarity">
    <text evidence="2">Belongs to the DoxX family.</text>
</comment>
<dbReference type="Pfam" id="PF07681">
    <property type="entry name" value="DoxX"/>
    <property type="match status" value="1"/>
</dbReference>
<reference evidence="9" key="1">
    <citation type="submission" date="2020-02" db="EMBL/GenBank/DDBJ databases">
        <authorList>
            <person name="Meier V. D."/>
        </authorList>
    </citation>
    <scope>NUCLEOTIDE SEQUENCE</scope>
    <source>
        <strain evidence="9">AVDCRST_MAG65</strain>
    </source>
</reference>
<keyword evidence="3" id="KW-1003">Cell membrane</keyword>
<feature type="transmembrane region" description="Helical" evidence="8">
    <location>
        <begin position="130"/>
        <end position="151"/>
    </location>
</feature>
<evidence type="ECO:0000256" key="2">
    <source>
        <dbReference type="ARBA" id="ARBA00006679"/>
    </source>
</evidence>
<dbReference type="PANTHER" id="PTHR33452">
    <property type="entry name" value="OXIDOREDUCTASE CATD-RELATED"/>
    <property type="match status" value="1"/>
</dbReference>
<evidence type="ECO:0000256" key="6">
    <source>
        <dbReference type="ARBA" id="ARBA00023136"/>
    </source>
</evidence>
<evidence type="ECO:0000256" key="1">
    <source>
        <dbReference type="ARBA" id="ARBA00004651"/>
    </source>
</evidence>
<dbReference type="InterPro" id="IPR032808">
    <property type="entry name" value="DoxX"/>
</dbReference>
<dbReference type="InterPro" id="IPR051907">
    <property type="entry name" value="DoxX-like_oxidoreductase"/>
</dbReference>
<sequence>MATQSYAATPGVSATPPVPHAPVTPTSPLGGRSGDLALLALRLIAGLMFAQHGAQKLLGWFADPGRGGGGPPMGSLPWIAGVLELVGGPLIALGLFTRPVAFLLSGLMAVAYFTAHAPRGFWPIVNKGELGALYCFVFLLLAAVGAGAYSLDAQRRRRR</sequence>
<feature type="region of interest" description="Disordered" evidence="7">
    <location>
        <begin position="1"/>
        <end position="26"/>
    </location>
</feature>
<comment type="subcellular location">
    <subcellularLocation>
        <location evidence="1">Cell membrane</location>
        <topology evidence="1">Multi-pass membrane protein</topology>
    </subcellularLocation>
</comment>
<evidence type="ECO:0000256" key="4">
    <source>
        <dbReference type="ARBA" id="ARBA00022692"/>
    </source>
</evidence>
<dbReference type="EMBL" id="CADCVL010000334">
    <property type="protein sequence ID" value="CAA9487591.1"/>
    <property type="molecule type" value="Genomic_DNA"/>
</dbReference>
<evidence type="ECO:0000256" key="8">
    <source>
        <dbReference type="SAM" id="Phobius"/>
    </source>
</evidence>
<name>A0A6J4S1Z1_9ACTN</name>
<accession>A0A6J4S1Z1</accession>
<dbReference type="GO" id="GO:0005886">
    <property type="term" value="C:plasma membrane"/>
    <property type="evidence" value="ECO:0007669"/>
    <property type="project" value="UniProtKB-SubCell"/>
</dbReference>
<evidence type="ECO:0000313" key="9">
    <source>
        <dbReference type="EMBL" id="CAA9487591.1"/>
    </source>
</evidence>
<dbReference type="PANTHER" id="PTHR33452:SF4">
    <property type="entry name" value="BLL4328 PROTEIN"/>
    <property type="match status" value="1"/>
</dbReference>
<evidence type="ECO:0000256" key="3">
    <source>
        <dbReference type="ARBA" id="ARBA00022475"/>
    </source>
</evidence>
<protein>
    <recommendedName>
        <fullName evidence="10">DoxX family protein</fullName>
    </recommendedName>
</protein>